<proteinExistence type="predicted"/>
<sequence>MSQTEAVATDELLLLLTGVAPFLDKADSKHWLPDR</sequence>
<dbReference type="AlphaFoldDB" id="A0A392RKJ7"/>
<comment type="caution">
    <text evidence="1">The sequence shown here is derived from an EMBL/GenBank/DDBJ whole genome shotgun (WGS) entry which is preliminary data.</text>
</comment>
<evidence type="ECO:0000313" key="2">
    <source>
        <dbReference type="Proteomes" id="UP000265520"/>
    </source>
</evidence>
<name>A0A392RKJ7_9FABA</name>
<evidence type="ECO:0000313" key="1">
    <source>
        <dbReference type="EMBL" id="MCI36320.1"/>
    </source>
</evidence>
<dbReference type="Proteomes" id="UP000265520">
    <property type="component" value="Unassembled WGS sequence"/>
</dbReference>
<dbReference type="EMBL" id="LXQA010232702">
    <property type="protein sequence ID" value="MCI36320.1"/>
    <property type="molecule type" value="Genomic_DNA"/>
</dbReference>
<feature type="non-terminal residue" evidence="1">
    <location>
        <position position="35"/>
    </location>
</feature>
<keyword evidence="2" id="KW-1185">Reference proteome</keyword>
<protein>
    <submittedName>
        <fullName evidence="1">Uncharacterized protein</fullName>
    </submittedName>
</protein>
<organism evidence="1 2">
    <name type="scientific">Trifolium medium</name>
    <dbReference type="NCBI Taxonomy" id="97028"/>
    <lineage>
        <taxon>Eukaryota</taxon>
        <taxon>Viridiplantae</taxon>
        <taxon>Streptophyta</taxon>
        <taxon>Embryophyta</taxon>
        <taxon>Tracheophyta</taxon>
        <taxon>Spermatophyta</taxon>
        <taxon>Magnoliopsida</taxon>
        <taxon>eudicotyledons</taxon>
        <taxon>Gunneridae</taxon>
        <taxon>Pentapetalae</taxon>
        <taxon>rosids</taxon>
        <taxon>fabids</taxon>
        <taxon>Fabales</taxon>
        <taxon>Fabaceae</taxon>
        <taxon>Papilionoideae</taxon>
        <taxon>50 kb inversion clade</taxon>
        <taxon>NPAAA clade</taxon>
        <taxon>Hologalegina</taxon>
        <taxon>IRL clade</taxon>
        <taxon>Trifolieae</taxon>
        <taxon>Trifolium</taxon>
    </lineage>
</organism>
<reference evidence="1 2" key="1">
    <citation type="journal article" date="2018" name="Front. Plant Sci.">
        <title>Red Clover (Trifolium pratense) and Zigzag Clover (T. medium) - A Picture of Genomic Similarities and Differences.</title>
        <authorList>
            <person name="Dluhosova J."/>
            <person name="Istvanek J."/>
            <person name="Nedelnik J."/>
            <person name="Repkova J."/>
        </authorList>
    </citation>
    <scope>NUCLEOTIDE SEQUENCE [LARGE SCALE GENOMIC DNA]</scope>
    <source>
        <strain evidence="2">cv. 10/8</strain>
        <tissue evidence="1">Leaf</tissue>
    </source>
</reference>
<accession>A0A392RKJ7</accession>